<dbReference type="InterPro" id="IPR043136">
    <property type="entry name" value="B30.2/SPRY_sf"/>
</dbReference>
<name>A0ABN9MND1_9NEOB</name>
<reference evidence="7" key="1">
    <citation type="submission" date="2023-07" db="EMBL/GenBank/DDBJ databases">
        <authorList>
            <person name="Stuckert A."/>
        </authorList>
    </citation>
    <scope>NUCLEOTIDE SEQUENCE</scope>
</reference>
<dbReference type="Pfam" id="PF00622">
    <property type="entry name" value="SPRY"/>
    <property type="match status" value="1"/>
</dbReference>
<dbReference type="SUPFAM" id="SSF49899">
    <property type="entry name" value="Concanavalin A-like lectins/glucanases"/>
    <property type="match status" value="1"/>
</dbReference>
<evidence type="ECO:0000256" key="4">
    <source>
        <dbReference type="ARBA" id="ARBA00023054"/>
    </source>
</evidence>
<sequence>ENIDKKISHLEKSITSKEAVISSQKEAYREIQILVFDIKDTLTRDFREMRDYLEQQERAAFWRMKQEQDSAQRETTRLVQKLMDELDAMKRRKAELAELLEHDWISMLKDVGSEETFTSPSSSESQRPYTFDENRVVDTTDAVTKMKNSLLSHALLEDSPCPPKKVLEDSLVLSPGSPQPCEQEINISLPVKPQSQLLQWATVVSFDPDSVSCRLFVSPDLKTVTVAEKNYSYPKKERRFTSCQALCSQGFSTGSMYWEVSTADSDSWGIGVAASEIAKHQQLGDNDLSWCVKWNKGHLSAWHKNEEARSLLPRPSIVGVLLDCTEKLVSFYSLSPELLIHTYNIHFQTRLFPAVWLYGLKKGSSLTIRDIRTDA</sequence>
<organism evidence="7 8">
    <name type="scientific">Ranitomeya imitator</name>
    <name type="common">mimic poison frog</name>
    <dbReference type="NCBI Taxonomy" id="111125"/>
    <lineage>
        <taxon>Eukaryota</taxon>
        <taxon>Metazoa</taxon>
        <taxon>Chordata</taxon>
        <taxon>Craniata</taxon>
        <taxon>Vertebrata</taxon>
        <taxon>Euteleostomi</taxon>
        <taxon>Amphibia</taxon>
        <taxon>Batrachia</taxon>
        <taxon>Anura</taxon>
        <taxon>Neobatrachia</taxon>
        <taxon>Hyloidea</taxon>
        <taxon>Dendrobatidae</taxon>
        <taxon>Dendrobatinae</taxon>
        <taxon>Ranitomeya</taxon>
    </lineage>
</organism>
<evidence type="ECO:0000256" key="1">
    <source>
        <dbReference type="ARBA" id="ARBA00022723"/>
    </source>
</evidence>
<dbReference type="PRINTS" id="PR01407">
    <property type="entry name" value="BUTYPHLNCDUF"/>
</dbReference>
<dbReference type="InterPro" id="IPR051051">
    <property type="entry name" value="E3_ubiq-ligase_TRIM/RNF"/>
</dbReference>
<feature type="domain" description="B30.2/SPRY" evidence="6">
    <location>
        <begin position="184"/>
        <end position="373"/>
    </location>
</feature>
<keyword evidence="2" id="KW-0863">Zinc-finger</keyword>
<protein>
    <recommendedName>
        <fullName evidence="6">B30.2/SPRY domain-containing protein</fullName>
    </recommendedName>
</protein>
<dbReference type="InterPro" id="IPR006574">
    <property type="entry name" value="PRY"/>
</dbReference>
<keyword evidence="3" id="KW-0862">Zinc</keyword>
<dbReference type="SMART" id="SM00589">
    <property type="entry name" value="PRY"/>
    <property type="match status" value="1"/>
</dbReference>
<dbReference type="Pfam" id="PF25600">
    <property type="entry name" value="TRIM_CC"/>
    <property type="match status" value="1"/>
</dbReference>
<dbReference type="PROSITE" id="PS50188">
    <property type="entry name" value="B302_SPRY"/>
    <property type="match status" value="1"/>
</dbReference>
<dbReference type="SMART" id="SM00449">
    <property type="entry name" value="SPRY"/>
    <property type="match status" value="1"/>
</dbReference>
<dbReference type="InterPro" id="IPR003879">
    <property type="entry name" value="Butyrophylin_SPRY"/>
</dbReference>
<dbReference type="EMBL" id="CAUEEQ010079128">
    <property type="protein sequence ID" value="CAJ0968293.1"/>
    <property type="molecule type" value="Genomic_DNA"/>
</dbReference>
<dbReference type="PANTHER" id="PTHR25465">
    <property type="entry name" value="B-BOX DOMAIN CONTAINING"/>
    <property type="match status" value="1"/>
</dbReference>
<dbReference type="Proteomes" id="UP001176940">
    <property type="component" value="Unassembled WGS sequence"/>
</dbReference>
<feature type="coiled-coil region" evidence="5">
    <location>
        <begin position="72"/>
        <end position="99"/>
    </location>
</feature>
<keyword evidence="4 5" id="KW-0175">Coiled coil</keyword>
<accession>A0ABN9MND1</accession>
<dbReference type="InterPro" id="IPR058030">
    <property type="entry name" value="TRIM8/14/16/25/29/45/65_CC"/>
</dbReference>
<dbReference type="InterPro" id="IPR001870">
    <property type="entry name" value="B30.2/SPRY"/>
</dbReference>
<evidence type="ECO:0000256" key="2">
    <source>
        <dbReference type="ARBA" id="ARBA00022771"/>
    </source>
</evidence>
<evidence type="ECO:0000313" key="8">
    <source>
        <dbReference type="Proteomes" id="UP001176940"/>
    </source>
</evidence>
<evidence type="ECO:0000313" key="7">
    <source>
        <dbReference type="EMBL" id="CAJ0968293.1"/>
    </source>
</evidence>
<keyword evidence="1" id="KW-0479">Metal-binding</keyword>
<feature type="non-terminal residue" evidence="7">
    <location>
        <position position="1"/>
    </location>
</feature>
<proteinExistence type="predicted"/>
<dbReference type="InterPro" id="IPR003877">
    <property type="entry name" value="SPRY_dom"/>
</dbReference>
<evidence type="ECO:0000256" key="3">
    <source>
        <dbReference type="ARBA" id="ARBA00022833"/>
    </source>
</evidence>
<evidence type="ECO:0000256" key="5">
    <source>
        <dbReference type="SAM" id="Coils"/>
    </source>
</evidence>
<gene>
    <name evidence="7" type="ORF">RIMI_LOCUS22970479</name>
</gene>
<dbReference type="Pfam" id="PF13765">
    <property type="entry name" value="PRY"/>
    <property type="match status" value="1"/>
</dbReference>
<dbReference type="PANTHER" id="PTHR25465:SF36">
    <property type="entry name" value="E3 UBIQUITIN-PROTEIN LIGASE TRIM7"/>
    <property type="match status" value="1"/>
</dbReference>
<comment type="caution">
    <text evidence="7">The sequence shown here is derived from an EMBL/GenBank/DDBJ whole genome shotgun (WGS) entry which is preliminary data.</text>
</comment>
<keyword evidence="8" id="KW-1185">Reference proteome</keyword>
<dbReference type="InterPro" id="IPR013320">
    <property type="entry name" value="ConA-like_dom_sf"/>
</dbReference>
<dbReference type="Gene3D" id="2.60.120.920">
    <property type="match status" value="1"/>
</dbReference>
<evidence type="ECO:0000259" key="6">
    <source>
        <dbReference type="PROSITE" id="PS50188"/>
    </source>
</evidence>